<organism evidence="6 7">
    <name type="scientific">Capsaspora owczarzaki (strain ATCC 30864)</name>
    <dbReference type="NCBI Taxonomy" id="595528"/>
    <lineage>
        <taxon>Eukaryota</taxon>
        <taxon>Filasterea</taxon>
        <taxon>Capsaspora</taxon>
    </lineage>
</organism>
<reference evidence="7" key="1">
    <citation type="submission" date="2011-02" db="EMBL/GenBank/DDBJ databases">
        <title>The Genome Sequence of Capsaspora owczarzaki ATCC 30864.</title>
        <authorList>
            <person name="Russ C."/>
            <person name="Cuomo C."/>
            <person name="Burger G."/>
            <person name="Gray M.W."/>
            <person name="Holland P.W.H."/>
            <person name="King N."/>
            <person name="Lang F.B.F."/>
            <person name="Roger A.J."/>
            <person name="Ruiz-Trillo I."/>
            <person name="Young S.K."/>
            <person name="Zeng Q."/>
            <person name="Gargeya S."/>
            <person name="Alvarado L."/>
            <person name="Berlin A."/>
            <person name="Chapman S.B."/>
            <person name="Chen Z."/>
            <person name="Freedman E."/>
            <person name="Gellesch M."/>
            <person name="Goldberg J."/>
            <person name="Griggs A."/>
            <person name="Gujja S."/>
            <person name="Heilman E."/>
            <person name="Heiman D."/>
            <person name="Howarth C."/>
            <person name="Mehta T."/>
            <person name="Neiman D."/>
            <person name="Pearson M."/>
            <person name="Roberts A."/>
            <person name="Saif S."/>
            <person name="Shea T."/>
            <person name="Shenoy N."/>
            <person name="Sisk P."/>
            <person name="Stolte C."/>
            <person name="Sykes S."/>
            <person name="White J."/>
            <person name="Yandava C."/>
            <person name="Haas B."/>
            <person name="Nusbaum C."/>
            <person name="Birren B."/>
        </authorList>
    </citation>
    <scope>NUCLEOTIDE SEQUENCE</scope>
    <source>
        <strain evidence="7">ATCC 30864</strain>
    </source>
</reference>
<evidence type="ECO:0000313" key="7">
    <source>
        <dbReference type="Proteomes" id="UP000008743"/>
    </source>
</evidence>
<evidence type="ECO:0000313" key="6">
    <source>
        <dbReference type="EMBL" id="KJE95915.1"/>
    </source>
</evidence>
<feature type="domain" description="C2H2-type" evidence="5">
    <location>
        <begin position="92"/>
        <end position="120"/>
    </location>
</feature>
<keyword evidence="4" id="KW-0732">Signal</keyword>
<dbReference type="OrthoDB" id="4507at2759"/>
<dbReference type="InParanoid" id="A0A0D2WTP3"/>
<keyword evidence="1" id="KW-0863">Zinc-finger</keyword>
<evidence type="ECO:0000256" key="2">
    <source>
        <dbReference type="SAM" id="MobiDB-lite"/>
    </source>
</evidence>
<evidence type="ECO:0000259" key="5">
    <source>
        <dbReference type="PROSITE" id="PS50157"/>
    </source>
</evidence>
<accession>A0A0D2WTP3</accession>
<evidence type="ECO:0000256" key="4">
    <source>
        <dbReference type="SAM" id="SignalP"/>
    </source>
</evidence>
<dbReference type="GO" id="GO:0008270">
    <property type="term" value="F:zinc ion binding"/>
    <property type="evidence" value="ECO:0007669"/>
    <property type="project" value="UniProtKB-KW"/>
</dbReference>
<keyword evidence="1" id="KW-0479">Metal-binding</keyword>
<protein>
    <recommendedName>
        <fullName evidence="5">C2H2-type domain-containing protein</fullName>
    </recommendedName>
</protein>
<dbReference type="InterPro" id="IPR013087">
    <property type="entry name" value="Znf_C2H2_type"/>
</dbReference>
<name>A0A0D2WTP3_CAPO3</name>
<dbReference type="PROSITE" id="PS00028">
    <property type="entry name" value="ZINC_FINGER_C2H2_1"/>
    <property type="match status" value="1"/>
</dbReference>
<keyword evidence="1" id="KW-0862">Zinc</keyword>
<evidence type="ECO:0000256" key="3">
    <source>
        <dbReference type="SAM" id="Phobius"/>
    </source>
</evidence>
<dbReference type="Proteomes" id="UP000008743">
    <property type="component" value="Unassembled WGS sequence"/>
</dbReference>
<keyword evidence="3" id="KW-0472">Membrane</keyword>
<sequence>MMTGRPTPSTTASIRRCCLLLLIPATLLSLASLTAAKPCSHDGSRLARASLERLVGSRTDLFDWPPSCPLHPLRDVHFVSQHKRRMTSFSKHQCLVCGKGFDTAEHLDDHFDHRHRDLEIQSQPVCLADFCDVLGCYTQSIGQKPDCSNSSIHHLHFKCGSLFRSCLSSELSGSALTNQVNAYCQHLDCTPAALDQQGAGDFVLPKSAAPPKSPTLSRRRDLSRMQLIVGIATVVLIVAIAVVKFIERRRGRANPQWDSTGTFASAREQAKGLTTGTRARLGNSSSFASSSSRLGDAPAAKPSTAFSDTVGWLRQRQSQGQHQSQQSAVVSSSREPSDPGI</sequence>
<feature type="compositionally biased region" description="Low complexity" evidence="2">
    <location>
        <begin position="314"/>
        <end position="334"/>
    </location>
</feature>
<proteinExistence type="predicted"/>
<dbReference type="EMBL" id="KE346370">
    <property type="protein sequence ID" value="KJE95915.1"/>
    <property type="molecule type" value="Genomic_DNA"/>
</dbReference>
<dbReference type="PANTHER" id="PTHR21385:SF0">
    <property type="entry name" value="RE51073P"/>
    <property type="match status" value="1"/>
</dbReference>
<dbReference type="AlphaFoldDB" id="A0A0D2WTP3"/>
<keyword evidence="3" id="KW-1133">Transmembrane helix</keyword>
<dbReference type="PANTHER" id="PTHR21385">
    <property type="entry name" value="ZINC FINGER PROTEIN-RELATED"/>
    <property type="match status" value="1"/>
</dbReference>
<dbReference type="PROSITE" id="PS50157">
    <property type="entry name" value="ZINC_FINGER_C2H2_2"/>
    <property type="match status" value="1"/>
</dbReference>
<feature type="chain" id="PRO_5002254654" description="C2H2-type domain-containing protein" evidence="4">
    <location>
        <begin position="37"/>
        <end position="341"/>
    </location>
</feature>
<dbReference type="PhylomeDB" id="A0A0D2WTP3"/>
<dbReference type="RefSeq" id="XP_004345057.2">
    <property type="nucleotide sequence ID" value="XM_004345007.2"/>
</dbReference>
<feature type="region of interest" description="Disordered" evidence="2">
    <location>
        <begin position="254"/>
        <end position="341"/>
    </location>
</feature>
<evidence type="ECO:0000256" key="1">
    <source>
        <dbReference type="PROSITE-ProRule" id="PRU00042"/>
    </source>
</evidence>
<keyword evidence="3" id="KW-0812">Transmembrane</keyword>
<keyword evidence="7" id="KW-1185">Reference proteome</keyword>
<gene>
    <name evidence="6" type="ORF">CAOG_006308</name>
</gene>
<feature type="signal peptide" evidence="4">
    <location>
        <begin position="1"/>
        <end position="36"/>
    </location>
</feature>
<feature type="transmembrane region" description="Helical" evidence="3">
    <location>
        <begin position="227"/>
        <end position="246"/>
    </location>
</feature>